<keyword evidence="2" id="KW-0645">Protease</keyword>
<dbReference type="GO" id="GO:0005576">
    <property type="term" value="C:extracellular region"/>
    <property type="evidence" value="ECO:0007669"/>
    <property type="project" value="TreeGrafter"/>
</dbReference>
<dbReference type="AlphaFoldDB" id="A0A2I0HEL2"/>
<keyword evidence="3" id="KW-0378">Hydrolase</keyword>
<comment type="caution">
    <text evidence="5">The sequence shown here is derived from an EMBL/GenBank/DDBJ whole genome shotgun (WGS) entry which is preliminary data.</text>
</comment>
<dbReference type="Gene3D" id="2.40.70.10">
    <property type="entry name" value="Acid Proteases"/>
    <property type="match status" value="1"/>
</dbReference>
<evidence type="ECO:0000256" key="3">
    <source>
        <dbReference type="ARBA" id="ARBA00022801"/>
    </source>
</evidence>
<dbReference type="InterPro" id="IPR032861">
    <property type="entry name" value="TAXi_N"/>
</dbReference>
<accession>A0A2I0HEL2</accession>
<organism evidence="5 6">
    <name type="scientific">Punica granatum</name>
    <name type="common">Pomegranate</name>
    <dbReference type="NCBI Taxonomy" id="22663"/>
    <lineage>
        <taxon>Eukaryota</taxon>
        <taxon>Viridiplantae</taxon>
        <taxon>Streptophyta</taxon>
        <taxon>Embryophyta</taxon>
        <taxon>Tracheophyta</taxon>
        <taxon>Spermatophyta</taxon>
        <taxon>Magnoliopsida</taxon>
        <taxon>eudicotyledons</taxon>
        <taxon>Gunneridae</taxon>
        <taxon>Pentapetalae</taxon>
        <taxon>rosids</taxon>
        <taxon>malvids</taxon>
        <taxon>Myrtales</taxon>
        <taxon>Lythraceae</taxon>
        <taxon>Punica</taxon>
    </lineage>
</organism>
<gene>
    <name evidence="5" type="ORF">CRG98_049481</name>
</gene>
<dbReference type="STRING" id="22663.A0A2I0HEL2"/>
<comment type="similarity">
    <text evidence="1">Belongs to the peptidase A1 family.</text>
</comment>
<dbReference type="InterPro" id="IPR051708">
    <property type="entry name" value="Plant_Aspart_Prot_A1"/>
</dbReference>
<name>A0A2I0HEL2_PUNGR</name>
<dbReference type="SUPFAM" id="SSF50630">
    <property type="entry name" value="Acid proteases"/>
    <property type="match status" value="1"/>
</dbReference>
<evidence type="ECO:0000256" key="2">
    <source>
        <dbReference type="ARBA" id="ARBA00022670"/>
    </source>
</evidence>
<dbReference type="PANTHER" id="PTHR47967:SF39">
    <property type="entry name" value="ASPARTYL PROTEASE FAMILY PROTEIN, PUTATIVE-RELATED"/>
    <property type="match status" value="1"/>
</dbReference>
<protein>
    <recommendedName>
        <fullName evidence="4">Xylanase inhibitor N-terminal domain-containing protein</fullName>
    </recommendedName>
</protein>
<sequence length="61" mass="6275">MGLIGLGKGPISFISQMGSAFGARRFSQCLVPFHTDPSISSKMSFGVGSEVKGPGVVSTPM</sequence>
<evidence type="ECO:0000259" key="4">
    <source>
        <dbReference type="Pfam" id="PF14543"/>
    </source>
</evidence>
<proteinExistence type="inferred from homology"/>
<evidence type="ECO:0000313" key="5">
    <source>
        <dbReference type="EMBL" id="PKI18245.1"/>
    </source>
</evidence>
<dbReference type="EMBL" id="PGOL01040277">
    <property type="protein sequence ID" value="PKI18245.1"/>
    <property type="molecule type" value="Genomic_DNA"/>
</dbReference>
<dbReference type="PANTHER" id="PTHR47967">
    <property type="entry name" value="OS07G0603500 PROTEIN-RELATED"/>
    <property type="match status" value="1"/>
</dbReference>
<dbReference type="Pfam" id="PF14543">
    <property type="entry name" value="TAXi_N"/>
    <property type="match status" value="1"/>
</dbReference>
<dbReference type="InterPro" id="IPR021109">
    <property type="entry name" value="Peptidase_aspartic_dom_sf"/>
</dbReference>
<reference evidence="5 6" key="1">
    <citation type="submission" date="2017-11" db="EMBL/GenBank/DDBJ databases">
        <title>De-novo sequencing of pomegranate (Punica granatum L.) genome.</title>
        <authorList>
            <person name="Akparov Z."/>
            <person name="Amiraslanov A."/>
            <person name="Hajiyeva S."/>
            <person name="Abbasov M."/>
            <person name="Kaur K."/>
            <person name="Hamwieh A."/>
            <person name="Solovyev V."/>
            <person name="Salamov A."/>
            <person name="Braich B."/>
            <person name="Kosarev P."/>
            <person name="Mahmoud A."/>
            <person name="Hajiyev E."/>
            <person name="Babayeva S."/>
            <person name="Izzatullayeva V."/>
            <person name="Mammadov A."/>
            <person name="Mammadov A."/>
            <person name="Sharifova S."/>
            <person name="Ojaghi J."/>
            <person name="Eynullazada K."/>
            <person name="Bayramov B."/>
            <person name="Abdulazimova A."/>
            <person name="Shahmuradov I."/>
        </authorList>
    </citation>
    <scope>NUCLEOTIDE SEQUENCE [LARGE SCALE GENOMIC DNA]</scope>
    <source>
        <strain evidence="6">cv. AG2017</strain>
        <tissue evidence="5">Leaf</tissue>
    </source>
</reference>
<dbReference type="GO" id="GO:0008233">
    <property type="term" value="F:peptidase activity"/>
    <property type="evidence" value="ECO:0007669"/>
    <property type="project" value="UniProtKB-KW"/>
</dbReference>
<keyword evidence="6" id="KW-1185">Reference proteome</keyword>
<feature type="domain" description="Xylanase inhibitor N-terminal" evidence="4">
    <location>
        <begin position="2"/>
        <end position="46"/>
    </location>
</feature>
<feature type="non-terminal residue" evidence="5">
    <location>
        <position position="61"/>
    </location>
</feature>
<evidence type="ECO:0000256" key="1">
    <source>
        <dbReference type="ARBA" id="ARBA00007447"/>
    </source>
</evidence>
<evidence type="ECO:0000313" key="6">
    <source>
        <dbReference type="Proteomes" id="UP000233551"/>
    </source>
</evidence>
<dbReference type="Proteomes" id="UP000233551">
    <property type="component" value="Unassembled WGS sequence"/>
</dbReference>
<dbReference type="GO" id="GO:0006508">
    <property type="term" value="P:proteolysis"/>
    <property type="evidence" value="ECO:0007669"/>
    <property type="project" value="UniProtKB-KW"/>
</dbReference>